<evidence type="ECO:0000256" key="4">
    <source>
        <dbReference type="ARBA" id="ARBA00022729"/>
    </source>
</evidence>
<evidence type="ECO:0000256" key="1">
    <source>
        <dbReference type="ARBA" id="ARBA00004196"/>
    </source>
</evidence>
<comment type="subcellular location">
    <subcellularLocation>
        <location evidence="1">Cell envelope</location>
    </subcellularLocation>
</comment>
<keyword evidence="8" id="KW-1185">Reference proteome</keyword>
<keyword evidence="5" id="KW-1133">Transmembrane helix</keyword>
<dbReference type="AlphaFoldDB" id="A0AA35TKN6"/>
<feature type="transmembrane region" description="Helical" evidence="5">
    <location>
        <begin position="887"/>
        <end position="915"/>
    </location>
</feature>
<dbReference type="Pfam" id="PF00496">
    <property type="entry name" value="SBP_bac_5"/>
    <property type="match status" value="1"/>
</dbReference>
<dbReference type="Gene3D" id="3.90.76.10">
    <property type="entry name" value="Dipeptide-binding Protein, Domain 1"/>
    <property type="match status" value="1"/>
</dbReference>
<evidence type="ECO:0000259" key="6">
    <source>
        <dbReference type="Pfam" id="PF00496"/>
    </source>
</evidence>
<keyword evidence="4" id="KW-0732">Signal</keyword>
<organism evidence="7 8">
    <name type="scientific">Geodia barretti</name>
    <name type="common">Barrett's horny sponge</name>
    <dbReference type="NCBI Taxonomy" id="519541"/>
    <lineage>
        <taxon>Eukaryota</taxon>
        <taxon>Metazoa</taxon>
        <taxon>Porifera</taxon>
        <taxon>Demospongiae</taxon>
        <taxon>Heteroscleromorpha</taxon>
        <taxon>Tetractinellida</taxon>
        <taxon>Astrophorina</taxon>
        <taxon>Geodiidae</taxon>
        <taxon>Geodia</taxon>
    </lineage>
</organism>
<keyword evidence="5" id="KW-0472">Membrane</keyword>
<dbReference type="SUPFAM" id="SSF53850">
    <property type="entry name" value="Periplasmic binding protein-like II"/>
    <property type="match status" value="1"/>
</dbReference>
<dbReference type="Gene3D" id="3.10.105.10">
    <property type="entry name" value="Dipeptide-binding Protein, Domain 3"/>
    <property type="match status" value="1"/>
</dbReference>
<dbReference type="InterPro" id="IPR039424">
    <property type="entry name" value="SBP_5"/>
</dbReference>
<dbReference type="PANTHER" id="PTHR30290">
    <property type="entry name" value="PERIPLASMIC BINDING COMPONENT OF ABC TRANSPORTER"/>
    <property type="match status" value="1"/>
</dbReference>
<gene>
    <name evidence="7" type="ORF">GBAR_LOCUS26883</name>
</gene>
<accession>A0AA35TKN6</accession>
<comment type="caution">
    <text evidence="7">The sequence shown here is derived from an EMBL/GenBank/DDBJ whole genome shotgun (WGS) entry which is preliminary data.</text>
</comment>
<evidence type="ECO:0000256" key="5">
    <source>
        <dbReference type="SAM" id="Phobius"/>
    </source>
</evidence>
<dbReference type="Proteomes" id="UP001174909">
    <property type="component" value="Unassembled WGS sequence"/>
</dbReference>
<evidence type="ECO:0000256" key="3">
    <source>
        <dbReference type="ARBA" id="ARBA00022448"/>
    </source>
</evidence>
<dbReference type="InterPro" id="IPR000914">
    <property type="entry name" value="SBP_5_dom"/>
</dbReference>
<feature type="transmembrane region" description="Helical" evidence="5">
    <location>
        <begin position="965"/>
        <end position="981"/>
    </location>
</feature>
<keyword evidence="3" id="KW-0813">Transport</keyword>
<evidence type="ECO:0000313" key="8">
    <source>
        <dbReference type="Proteomes" id="UP001174909"/>
    </source>
</evidence>
<feature type="domain" description="Solute-binding protein family 5" evidence="6">
    <location>
        <begin position="297"/>
        <end position="705"/>
    </location>
</feature>
<feature type="transmembrane region" description="Helical" evidence="5">
    <location>
        <begin position="922"/>
        <end position="945"/>
    </location>
</feature>
<comment type="similarity">
    <text evidence="2">Belongs to the bacterial solute-binding protein 5 family.</text>
</comment>
<protein>
    <submittedName>
        <fullName evidence="7">Heme-binding protein A</fullName>
    </submittedName>
</protein>
<evidence type="ECO:0000256" key="2">
    <source>
        <dbReference type="ARBA" id="ARBA00005695"/>
    </source>
</evidence>
<name>A0AA35TKN6_GEOBA</name>
<dbReference type="PANTHER" id="PTHR30290:SF10">
    <property type="entry name" value="PERIPLASMIC OLIGOPEPTIDE-BINDING PROTEIN-RELATED"/>
    <property type="match status" value="1"/>
</dbReference>
<proteinExistence type="inferred from homology"/>
<dbReference type="Gene3D" id="3.40.190.10">
    <property type="entry name" value="Periplasmic binding protein-like II"/>
    <property type="match status" value="1"/>
</dbReference>
<dbReference type="GO" id="GO:0015833">
    <property type="term" value="P:peptide transport"/>
    <property type="evidence" value="ECO:0007669"/>
    <property type="project" value="TreeGrafter"/>
</dbReference>
<dbReference type="CDD" id="cd08505">
    <property type="entry name" value="PBP2_NikA_DppA_OppA_like_18"/>
    <property type="match status" value="1"/>
</dbReference>
<evidence type="ECO:0000313" key="7">
    <source>
        <dbReference type="EMBL" id="CAI8048772.1"/>
    </source>
</evidence>
<reference evidence="7" key="1">
    <citation type="submission" date="2023-03" db="EMBL/GenBank/DDBJ databases">
        <authorList>
            <person name="Steffen K."/>
            <person name="Cardenas P."/>
        </authorList>
    </citation>
    <scope>NUCLEOTIDE SEQUENCE</scope>
</reference>
<sequence>MKRFQSTVSMMRWFDAQGGHEERKGVSPDGTVIDVPLHRHHVKLNIFRVDVGLKYQLSSQWILEANVPYETKAQEATIEEINPVTPTERDAILRNQNNHHRSEAYTGLADADVLLAHHVQGIFKEDDFLTGRVGTTIPFALTLALFFFGCGVPNNPYPKSEHDQEIYYSTFSEEPKHFDPAISYSSDEYRFIQQIYEPPLQYHYLKRPYELIPLTAEAVPQPRYLDADGQQLSPNAPAESVARAVYEIRIRPGIMYQQHPCFAKTEDGEWRYRNLTKSDVKGFDEVKDFPMTGTRELIAADYVYQIKRMADPSLSCPIFSTLKDYILGIDVYSAAIAKGQKDAPFPGVKVVDRYTYRVILKTKYPQFVYWLAMPFFSPMPKEAIDFYSQPAVAERNITIDRFPVGTGAYRIETLLAHKEIVLVKNESFRVARYPSSGEPGDREAGFLDDAWEIVPFIPRIVYKLEKEYIPRWNKFLQGYYDTSGLSSDTFDSAVAFNDTGDPRTSEAMKAKGIVLRTSVEPTTRYLAFNMLDDTVGGYSVKKQKLRQAISIVLDYEEFIEIFINGRGVSSHSPTPPGIFGYQAGEIGMNSYVYNWDAVKQRPVRKSIEEARQLLAEAGYPDGQDSNGNPLVVTFDNSWTSAGSTARLTWMRNKLDQLGITMENRTTDYNRFRDKVKNGNFQIIFWGWNADYPDAENFLFLLYGPNSKIRHDGENAANYDKAEYNKLFEQMKNMENSPERLAIIREMNHLLQQDAPWVFAYHSVAFGLSHQWVKNSKPSSLGGGTLKYLRVDAGQRTENRQAWNQPVVWPLWMAQRILGEKNIRQEDVDNWKKQNDYHLPLWFNSETSGTASFTQTIFFQKSVKLFFFDFGTSDANNIDITAQISQRMWASLAIALPTFLVGVLVNITVSMIVAYYRATYVDFWGTILAVTLMSVSTLFYIIGGQWVFGKILRLFPISGYDSGVDMLKFVILPVVIGIIGGCRQRYPFLPDNIS</sequence>
<dbReference type="GO" id="GO:1904680">
    <property type="term" value="F:peptide transmembrane transporter activity"/>
    <property type="evidence" value="ECO:0007669"/>
    <property type="project" value="TreeGrafter"/>
</dbReference>
<dbReference type="EMBL" id="CASHTH010003749">
    <property type="protein sequence ID" value="CAI8048772.1"/>
    <property type="molecule type" value="Genomic_DNA"/>
</dbReference>
<keyword evidence="5" id="KW-0812">Transmembrane</keyword>